<dbReference type="Pfam" id="PF00067">
    <property type="entry name" value="p450"/>
    <property type="match status" value="1"/>
</dbReference>
<sequence>MTTVEGPRGVPVLGNLPRFGKDPLAFFEKLRARGDMVRWRFGPRPSLFLADPRHIGELMRETERAFDQPDLGIAFRTVMGNGVVVARGPEWCPVVPPRAAVRRSGGGG</sequence>
<dbReference type="EMBL" id="BAAAUD010000018">
    <property type="protein sequence ID" value="GAA2934414.1"/>
    <property type="molecule type" value="Genomic_DNA"/>
</dbReference>
<reference evidence="1 2" key="1">
    <citation type="journal article" date="2019" name="Int. J. Syst. Evol. Microbiol.">
        <title>The Global Catalogue of Microorganisms (GCM) 10K type strain sequencing project: providing services to taxonomists for standard genome sequencing and annotation.</title>
        <authorList>
            <consortium name="The Broad Institute Genomics Platform"/>
            <consortium name="The Broad Institute Genome Sequencing Center for Infectious Disease"/>
            <person name="Wu L."/>
            <person name="Ma J."/>
        </authorList>
    </citation>
    <scope>NUCLEOTIDE SEQUENCE [LARGE SCALE GENOMIC DNA]</scope>
    <source>
        <strain evidence="1 2">JCM 9088</strain>
    </source>
</reference>
<proteinExistence type="predicted"/>
<dbReference type="RefSeq" id="WP_425577171.1">
    <property type="nucleotide sequence ID" value="NZ_BAAAUD010000018.1"/>
</dbReference>
<evidence type="ECO:0000313" key="2">
    <source>
        <dbReference type="Proteomes" id="UP001500403"/>
    </source>
</evidence>
<dbReference type="Gene3D" id="1.10.630.10">
    <property type="entry name" value="Cytochrome P450"/>
    <property type="match status" value="1"/>
</dbReference>
<evidence type="ECO:0008006" key="3">
    <source>
        <dbReference type="Google" id="ProtNLM"/>
    </source>
</evidence>
<accession>A0ABN3X1J7</accession>
<name>A0ABN3X1J7_9ACTN</name>
<dbReference type="InterPro" id="IPR036396">
    <property type="entry name" value="Cyt_P450_sf"/>
</dbReference>
<dbReference type="Proteomes" id="UP001500403">
    <property type="component" value="Unassembled WGS sequence"/>
</dbReference>
<protein>
    <recommendedName>
        <fullName evidence="3">Cytochrome P450</fullName>
    </recommendedName>
</protein>
<organism evidence="1 2">
    <name type="scientific">Streptomyces enissocaesilis</name>
    <dbReference type="NCBI Taxonomy" id="332589"/>
    <lineage>
        <taxon>Bacteria</taxon>
        <taxon>Bacillati</taxon>
        <taxon>Actinomycetota</taxon>
        <taxon>Actinomycetes</taxon>
        <taxon>Kitasatosporales</taxon>
        <taxon>Streptomycetaceae</taxon>
        <taxon>Streptomyces</taxon>
        <taxon>Streptomyces rochei group</taxon>
    </lineage>
</organism>
<evidence type="ECO:0000313" key="1">
    <source>
        <dbReference type="EMBL" id="GAA2934414.1"/>
    </source>
</evidence>
<comment type="caution">
    <text evidence="1">The sequence shown here is derived from an EMBL/GenBank/DDBJ whole genome shotgun (WGS) entry which is preliminary data.</text>
</comment>
<dbReference type="SUPFAM" id="SSF48264">
    <property type="entry name" value="Cytochrome P450"/>
    <property type="match status" value="1"/>
</dbReference>
<keyword evidence="2" id="KW-1185">Reference proteome</keyword>
<gene>
    <name evidence="1" type="ORF">GCM10010446_19130</name>
</gene>
<dbReference type="InterPro" id="IPR001128">
    <property type="entry name" value="Cyt_P450"/>
</dbReference>